<accession>A0A1B5FTD4</accession>
<dbReference type="Proteomes" id="UP000191171">
    <property type="component" value="Unassembled WGS sequence"/>
</dbReference>
<dbReference type="EMBL" id="MVGJ01000033">
    <property type="protein sequence ID" value="OOL82834.1"/>
    <property type="molecule type" value="Genomic_DNA"/>
</dbReference>
<gene>
    <name evidence="1" type="ORF">B1P95_07235</name>
</gene>
<sequence length="39" mass="4817">MGFTLNFLGVLFLSWIFLSFLDFFRLIPFDFDFPFYLIR</sequence>
<name>A0A1B5FTD4_ENTFC</name>
<reference evidence="1 2" key="1">
    <citation type="submission" date="2017-02" db="EMBL/GenBank/DDBJ databases">
        <title>Clonality and virulence of isolates of VRE in Hematopoietic Stem Cell Transplanted (HSCT) patients.</title>
        <authorList>
            <person name="Marchi A.P."/>
            <person name="Martins R.C."/>
            <person name="Marie S.K."/>
            <person name="Levin A.S."/>
            <person name="Costa S.F."/>
        </authorList>
    </citation>
    <scope>NUCLEOTIDE SEQUENCE [LARGE SCALE GENOMIC DNA]</scope>
    <source>
        <strain evidence="1 2">LIM1759</strain>
    </source>
</reference>
<comment type="caution">
    <text evidence="1">The sequence shown here is derived from an EMBL/GenBank/DDBJ whole genome shotgun (WGS) entry which is preliminary data.</text>
</comment>
<protein>
    <submittedName>
        <fullName evidence="1">Uncharacterized protein</fullName>
    </submittedName>
</protein>
<evidence type="ECO:0000313" key="2">
    <source>
        <dbReference type="Proteomes" id="UP000191171"/>
    </source>
</evidence>
<organism evidence="1 2">
    <name type="scientific">Enterococcus faecium</name>
    <name type="common">Streptococcus faecium</name>
    <dbReference type="NCBI Taxonomy" id="1352"/>
    <lineage>
        <taxon>Bacteria</taxon>
        <taxon>Bacillati</taxon>
        <taxon>Bacillota</taxon>
        <taxon>Bacilli</taxon>
        <taxon>Lactobacillales</taxon>
        <taxon>Enterococcaceae</taxon>
        <taxon>Enterococcus</taxon>
    </lineage>
</organism>
<evidence type="ECO:0000313" key="1">
    <source>
        <dbReference type="EMBL" id="OOL82834.1"/>
    </source>
</evidence>
<proteinExistence type="predicted"/>
<dbReference type="AlphaFoldDB" id="A0A1B5FTD4"/>